<dbReference type="AlphaFoldDB" id="A0A8T2MXY8"/>
<comment type="caution">
    <text evidence="2">The sequence shown here is derived from an EMBL/GenBank/DDBJ whole genome shotgun (WGS) entry which is preliminary data.</text>
</comment>
<evidence type="ECO:0000256" key="1">
    <source>
        <dbReference type="SAM" id="MobiDB-lite"/>
    </source>
</evidence>
<organism evidence="2 3">
    <name type="scientific">Albula glossodonta</name>
    <name type="common">roundjaw bonefish</name>
    <dbReference type="NCBI Taxonomy" id="121402"/>
    <lineage>
        <taxon>Eukaryota</taxon>
        <taxon>Metazoa</taxon>
        <taxon>Chordata</taxon>
        <taxon>Craniata</taxon>
        <taxon>Vertebrata</taxon>
        <taxon>Euteleostomi</taxon>
        <taxon>Actinopterygii</taxon>
        <taxon>Neopterygii</taxon>
        <taxon>Teleostei</taxon>
        <taxon>Albuliformes</taxon>
        <taxon>Albulidae</taxon>
        <taxon>Albula</taxon>
    </lineage>
</organism>
<evidence type="ECO:0000313" key="2">
    <source>
        <dbReference type="EMBL" id="KAG9332060.1"/>
    </source>
</evidence>
<protein>
    <submittedName>
        <fullName evidence="2">Uncharacterized protein</fullName>
    </submittedName>
</protein>
<evidence type="ECO:0000313" key="3">
    <source>
        <dbReference type="Proteomes" id="UP000824540"/>
    </source>
</evidence>
<sequence>MLPEISRVIVAAFLSVPERNTRRGTPGERAGGTDTQSARPDPQDEIYTGLNLADVSPVYDTLNHEKHSQ</sequence>
<dbReference type="Proteomes" id="UP000824540">
    <property type="component" value="Unassembled WGS sequence"/>
</dbReference>
<gene>
    <name evidence="2" type="ORF">JZ751_016193</name>
</gene>
<keyword evidence="3" id="KW-1185">Reference proteome</keyword>
<name>A0A8T2MXY8_9TELE</name>
<reference evidence="2" key="1">
    <citation type="thesis" date="2021" institute="BYU ScholarsArchive" country="Provo, UT, USA">
        <title>Applications of and Algorithms for Genome Assembly and Genomic Analyses with an Emphasis on Marine Teleosts.</title>
        <authorList>
            <person name="Pickett B.D."/>
        </authorList>
    </citation>
    <scope>NUCLEOTIDE SEQUENCE</scope>
    <source>
        <strain evidence="2">HI-2016</strain>
    </source>
</reference>
<feature type="region of interest" description="Disordered" evidence="1">
    <location>
        <begin position="17"/>
        <end position="52"/>
    </location>
</feature>
<proteinExistence type="predicted"/>
<dbReference type="EMBL" id="JAFBMS010000263">
    <property type="protein sequence ID" value="KAG9332060.1"/>
    <property type="molecule type" value="Genomic_DNA"/>
</dbReference>
<accession>A0A8T2MXY8</accession>